<sequence>MQGYSDVKGEVYHYRSNVPGHRKLAAGDYFVYYRPGEYVIFGAGTIGEIERKKINPEQETRMLTDYYAHVDSYVDFDPALQVREIKDRISFLKDRDGLRGVPQNSIYEISREDYAEILRAAGEHTFL</sequence>
<evidence type="ECO:0008006" key="5">
    <source>
        <dbReference type="Google" id="ProtNLM"/>
    </source>
</evidence>
<accession>A0ABD6A3P9</accession>
<comment type="caution">
    <text evidence="1">The sequence shown here is derived from an EMBL/GenBank/DDBJ whole genome shotgun (WGS) entry which is preliminary data.</text>
</comment>
<dbReference type="SUPFAM" id="SSF88697">
    <property type="entry name" value="PUA domain-like"/>
    <property type="match status" value="1"/>
</dbReference>
<evidence type="ECO:0000313" key="2">
    <source>
        <dbReference type="EMBL" id="MFC7257475.1"/>
    </source>
</evidence>
<dbReference type="GeneID" id="96955456"/>
<dbReference type="RefSeq" id="WP_379706942.1">
    <property type="nucleotide sequence ID" value="NZ_JBHTAT010000004.1"/>
</dbReference>
<keyword evidence="4" id="KW-1185">Reference proteome</keyword>
<proteinExistence type="predicted"/>
<evidence type="ECO:0000313" key="1">
    <source>
        <dbReference type="EMBL" id="MFC7257165.1"/>
    </source>
</evidence>
<dbReference type="InterPro" id="IPR015947">
    <property type="entry name" value="PUA-like_sf"/>
</dbReference>
<gene>
    <name evidence="1" type="ORF">ACFQKE_18050</name>
    <name evidence="2" type="ORF">ACFQKE_19685</name>
    <name evidence="3" type="ORF">ACFQKE_19825</name>
</gene>
<dbReference type="AlphaFoldDB" id="A0ABD6A3P9"/>
<organism evidence="1 4">
    <name type="scientific">Haloplanus litoreus</name>
    <dbReference type="NCBI Taxonomy" id="767515"/>
    <lineage>
        <taxon>Archaea</taxon>
        <taxon>Methanobacteriati</taxon>
        <taxon>Methanobacteriota</taxon>
        <taxon>Stenosarchaea group</taxon>
        <taxon>Halobacteria</taxon>
        <taxon>Halobacteriales</taxon>
        <taxon>Haloferacaceae</taxon>
        <taxon>Haloplanus</taxon>
    </lineage>
</organism>
<name>A0ABD6A3P9_9EURY</name>
<dbReference type="EMBL" id="JBHTAT010000004">
    <property type="protein sequence ID" value="MFC7257165.1"/>
    <property type="molecule type" value="Genomic_DNA"/>
</dbReference>
<protein>
    <recommendedName>
        <fullName evidence="5">EVE domain-containing protein</fullName>
    </recommendedName>
</protein>
<reference evidence="1" key="3">
    <citation type="submission" date="2024-09" db="EMBL/GenBank/DDBJ databases">
        <authorList>
            <person name="Sun Q."/>
        </authorList>
    </citation>
    <scope>NUCLEOTIDE SEQUENCE</scope>
    <source>
        <strain evidence="1">CGMCC 4.163</strain>
    </source>
</reference>
<dbReference type="Gene3D" id="3.10.590.10">
    <property type="entry name" value="ph1033 like domains"/>
    <property type="match status" value="1"/>
</dbReference>
<evidence type="ECO:0000313" key="4">
    <source>
        <dbReference type="Proteomes" id="UP001596434"/>
    </source>
</evidence>
<reference evidence="1" key="1">
    <citation type="journal article" date="2014" name="Int. J. Syst. Evol. Microbiol.">
        <title>Complete genome sequence of Corynebacterium casei LMG S-19264T (=DSM 44701T), isolated from a smear-ripened cheese.</title>
        <authorList>
            <consortium name="US DOE Joint Genome Institute (JGI-PGF)"/>
            <person name="Walter F."/>
            <person name="Albersmeier A."/>
            <person name="Kalinowski J."/>
            <person name="Ruckert C."/>
        </authorList>
    </citation>
    <scope>NUCLEOTIDE SEQUENCE [LARGE SCALE GENOMIC DNA]</scope>
    <source>
        <strain evidence="1">CGMCC 4.163</strain>
    </source>
</reference>
<dbReference type="EMBL" id="JBHTAT010000008">
    <property type="protein sequence ID" value="MFC7257503.1"/>
    <property type="molecule type" value="Genomic_DNA"/>
</dbReference>
<dbReference type="EMBL" id="JBHTAT010000007">
    <property type="protein sequence ID" value="MFC7257475.1"/>
    <property type="molecule type" value="Genomic_DNA"/>
</dbReference>
<reference evidence="4" key="2">
    <citation type="journal article" date="2019" name="Int. J. Syst. Evol. Microbiol.">
        <title>The Global Catalogue of Microorganisms (GCM) 10K type strain sequencing project: providing services to taxonomists for standard genome sequencing and annotation.</title>
        <authorList>
            <consortium name="The Broad Institute Genomics Platform"/>
            <consortium name="The Broad Institute Genome Sequencing Center for Infectious Disease"/>
            <person name="Wu L."/>
            <person name="Ma J."/>
        </authorList>
    </citation>
    <scope>NUCLEOTIDE SEQUENCE [LARGE SCALE GENOMIC DNA]</scope>
    <source>
        <strain evidence="4">GX21</strain>
    </source>
</reference>
<evidence type="ECO:0000313" key="3">
    <source>
        <dbReference type="EMBL" id="MFC7257503.1"/>
    </source>
</evidence>
<dbReference type="Proteomes" id="UP001596434">
    <property type="component" value="Unassembled WGS sequence"/>
</dbReference>